<reference evidence="1 2" key="1">
    <citation type="submission" date="2018-02" db="EMBL/GenBank/DDBJ databases">
        <title>Genomic Encyclopedia of Archaeal and Bacterial Type Strains, Phase II (KMG-II): from individual species to whole genera.</title>
        <authorList>
            <person name="Goeker M."/>
        </authorList>
    </citation>
    <scope>NUCLEOTIDE SEQUENCE [LARGE SCALE GENOMIC DNA]</scope>
    <source>
        <strain evidence="1 2">YU 961-1</strain>
    </source>
</reference>
<accession>A0A2S6GL75</accession>
<evidence type="ECO:0000313" key="1">
    <source>
        <dbReference type="EMBL" id="PPK65965.1"/>
    </source>
</evidence>
<gene>
    <name evidence="1" type="ORF">CLV40_112233</name>
</gene>
<keyword evidence="2" id="KW-1185">Reference proteome</keyword>
<dbReference type="InterPro" id="IPR025680">
    <property type="entry name" value="DddI"/>
</dbReference>
<comment type="caution">
    <text evidence="1">The sequence shown here is derived from an EMBL/GenBank/DDBJ whole genome shotgun (WGS) entry which is preliminary data.</text>
</comment>
<dbReference type="Pfam" id="PF14430">
    <property type="entry name" value="Imm1"/>
    <property type="match status" value="1"/>
</dbReference>
<protein>
    <submittedName>
        <fullName evidence="1">Immunity protein Imm1 of predicted polymorphic toxin system</fullName>
    </submittedName>
</protein>
<dbReference type="EMBL" id="PTIX01000012">
    <property type="protein sequence ID" value="PPK65965.1"/>
    <property type="molecule type" value="Genomic_DNA"/>
</dbReference>
<sequence length="139" mass="15629">MPLLEEEFIAIDEIAQGVDLVAAVRELNDSGVKKPWAWVLASNWEELGEGEIRSSMMFGVNNDRGILAWRQGWEASVPTIGVGTEWTTVYLGGMYDSSAQPGSDVPIEIVYQAVEEYLATRERPTCVEWRRGEIAPRRR</sequence>
<dbReference type="AlphaFoldDB" id="A0A2S6GL75"/>
<dbReference type="Proteomes" id="UP000239203">
    <property type="component" value="Unassembled WGS sequence"/>
</dbReference>
<organism evidence="1 2">
    <name type="scientific">Actinokineospora auranticolor</name>
    <dbReference type="NCBI Taxonomy" id="155976"/>
    <lineage>
        <taxon>Bacteria</taxon>
        <taxon>Bacillati</taxon>
        <taxon>Actinomycetota</taxon>
        <taxon>Actinomycetes</taxon>
        <taxon>Pseudonocardiales</taxon>
        <taxon>Pseudonocardiaceae</taxon>
        <taxon>Actinokineospora</taxon>
    </lineage>
</organism>
<evidence type="ECO:0000313" key="2">
    <source>
        <dbReference type="Proteomes" id="UP000239203"/>
    </source>
</evidence>
<proteinExistence type="predicted"/>
<name>A0A2S6GL75_9PSEU</name>